<accession>A0A8D8BHC6</accession>
<dbReference type="EMBL" id="HBUE01077397">
    <property type="protein sequence ID" value="CAG6475854.1"/>
    <property type="molecule type" value="Transcribed_RNA"/>
</dbReference>
<feature type="compositionally biased region" description="Basic and acidic residues" evidence="1">
    <location>
        <begin position="135"/>
        <end position="150"/>
    </location>
</feature>
<name>A0A8D8BHC6_CULPI</name>
<dbReference type="AlphaFoldDB" id="A0A8D8BHC6"/>
<dbReference type="EMBL" id="HBUE01169921">
    <property type="protein sequence ID" value="CAG6514528.1"/>
    <property type="molecule type" value="Transcribed_RNA"/>
</dbReference>
<organism evidence="2">
    <name type="scientific">Culex pipiens</name>
    <name type="common">House mosquito</name>
    <dbReference type="NCBI Taxonomy" id="7175"/>
    <lineage>
        <taxon>Eukaryota</taxon>
        <taxon>Metazoa</taxon>
        <taxon>Ecdysozoa</taxon>
        <taxon>Arthropoda</taxon>
        <taxon>Hexapoda</taxon>
        <taxon>Insecta</taxon>
        <taxon>Pterygota</taxon>
        <taxon>Neoptera</taxon>
        <taxon>Endopterygota</taxon>
        <taxon>Diptera</taxon>
        <taxon>Nematocera</taxon>
        <taxon>Culicoidea</taxon>
        <taxon>Culicidae</taxon>
        <taxon>Culicinae</taxon>
        <taxon>Culicini</taxon>
        <taxon>Culex</taxon>
        <taxon>Culex</taxon>
    </lineage>
</organism>
<sequence length="240" mass="26592">MSSRKPRRGNVHELDRDVREYDAAEPDDAAVQELPAQHSAQEVCYRYHYGFARQPEQHDPDGQPEHHFAQPVRAVPDLQGGIQGIADSDGQAAPVLQHLHQGRDHVHAPPAPRDHQVRPLADARLPVPDAPAAAERQRRAVQPDHGRAERPGVVPGARDYVRAGSADGVHLRDQELAREGLQGPQINARPGGPRFRRWCHRGDRIPRESDGGPGSDEKFLRVRECQPVEPVGNGGFVRGW</sequence>
<protein>
    <submittedName>
        <fullName evidence="2">(northern house mosquito) hypothetical protein</fullName>
    </submittedName>
</protein>
<dbReference type="EMBL" id="HBUE01275314">
    <property type="protein sequence ID" value="CAG6566017.1"/>
    <property type="molecule type" value="Transcribed_RNA"/>
</dbReference>
<feature type="region of interest" description="Disordered" evidence="1">
    <location>
        <begin position="130"/>
        <end position="154"/>
    </location>
</feature>
<reference evidence="2" key="1">
    <citation type="submission" date="2021-05" db="EMBL/GenBank/DDBJ databases">
        <authorList>
            <person name="Alioto T."/>
            <person name="Alioto T."/>
            <person name="Gomez Garrido J."/>
        </authorList>
    </citation>
    <scope>NUCLEOTIDE SEQUENCE</scope>
</reference>
<proteinExistence type="predicted"/>
<evidence type="ECO:0000256" key="1">
    <source>
        <dbReference type="SAM" id="MobiDB-lite"/>
    </source>
</evidence>
<evidence type="ECO:0000313" key="2">
    <source>
        <dbReference type="EMBL" id="CAG6475854.1"/>
    </source>
</evidence>